<dbReference type="InterPro" id="IPR032816">
    <property type="entry name" value="VTT_dom"/>
</dbReference>
<dbReference type="AlphaFoldDB" id="A0A3S8Z664"/>
<dbReference type="KEGG" id="fsl:EJO69_00600"/>
<dbReference type="OrthoDB" id="3426404at2"/>
<evidence type="ECO:0000313" key="3">
    <source>
        <dbReference type="EMBL" id="AZN28965.1"/>
    </source>
</evidence>
<accession>A0A3S8Z664</accession>
<evidence type="ECO:0000256" key="1">
    <source>
        <dbReference type="SAM" id="Phobius"/>
    </source>
</evidence>
<feature type="transmembrane region" description="Helical" evidence="1">
    <location>
        <begin position="108"/>
        <end position="132"/>
    </location>
</feature>
<proteinExistence type="predicted"/>
<evidence type="ECO:0000259" key="2">
    <source>
        <dbReference type="Pfam" id="PF09335"/>
    </source>
</evidence>
<evidence type="ECO:0000313" key="4">
    <source>
        <dbReference type="Proteomes" id="UP000270021"/>
    </source>
</evidence>
<gene>
    <name evidence="3" type="ORF">EJO69_00600</name>
</gene>
<keyword evidence="1" id="KW-0472">Membrane</keyword>
<keyword evidence="1" id="KW-0812">Transmembrane</keyword>
<dbReference type="RefSeq" id="WP_126037823.1">
    <property type="nucleotide sequence ID" value="NZ_CP034438.1"/>
</dbReference>
<keyword evidence="1" id="KW-1133">Transmembrane helix</keyword>
<organism evidence="3 4">
    <name type="scientific">Flaviflexus salsibiostraticola</name>
    <dbReference type="NCBI Taxonomy" id="1282737"/>
    <lineage>
        <taxon>Bacteria</taxon>
        <taxon>Bacillati</taxon>
        <taxon>Actinomycetota</taxon>
        <taxon>Actinomycetes</taxon>
        <taxon>Actinomycetales</taxon>
        <taxon>Actinomycetaceae</taxon>
        <taxon>Flaviflexus</taxon>
    </lineage>
</organism>
<sequence>MSEFFSTGPFLLVYLALLVIVFCRAQATYWIGYYVTTRLTKNVPETGWRRRFYTWSEQDSVKAGIDTIHRRGWIIIPLSFLTIGFQSIIQFAAGLIRFSPPRYTAAMLPGCMAWALIYSTIGFSVWGALIAAFAGSPYGIALLLLLVLIIVLGLRWRRRAQGRLIHE</sequence>
<dbReference type="Proteomes" id="UP000270021">
    <property type="component" value="Chromosome"/>
</dbReference>
<name>A0A3S8Z664_9ACTO</name>
<feature type="transmembrane region" description="Helical" evidence="1">
    <location>
        <begin position="138"/>
        <end position="156"/>
    </location>
</feature>
<reference evidence="3 4" key="1">
    <citation type="submission" date="2018-12" db="EMBL/GenBank/DDBJ databases">
        <title>Complete genome sequence of Flaviflexus salsibiostraticola KCTC 33148.</title>
        <authorList>
            <person name="Bae J.-W."/>
        </authorList>
    </citation>
    <scope>NUCLEOTIDE SEQUENCE [LARGE SCALE GENOMIC DNA]</scope>
    <source>
        <strain evidence="3 4">KCTC 33148</strain>
    </source>
</reference>
<dbReference type="EMBL" id="CP034438">
    <property type="protein sequence ID" value="AZN28965.1"/>
    <property type="molecule type" value="Genomic_DNA"/>
</dbReference>
<protein>
    <recommendedName>
        <fullName evidence="2">VTT domain-containing protein</fullName>
    </recommendedName>
</protein>
<feature type="domain" description="VTT" evidence="2">
    <location>
        <begin position="10"/>
        <end position="122"/>
    </location>
</feature>
<feature type="transmembrane region" description="Helical" evidence="1">
    <location>
        <begin position="74"/>
        <end position="96"/>
    </location>
</feature>
<keyword evidence="4" id="KW-1185">Reference proteome</keyword>
<dbReference type="Pfam" id="PF09335">
    <property type="entry name" value="VTT_dom"/>
    <property type="match status" value="1"/>
</dbReference>